<comment type="similarity">
    <text evidence="5">Belongs to the TRAFAC class YlqF/YawG GTPase family. NOG2 subfamily.</text>
</comment>
<dbReference type="GO" id="GO:0005730">
    <property type="term" value="C:nucleolus"/>
    <property type="evidence" value="ECO:0007669"/>
    <property type="project" value="UniProtKB-SubCell"/>
</dbReference>
<dbReference type="STRING" id="2880.D8LTC1"/>
<feature type="compositionally biased region" description="Acidic residues" evidence="6">
    <location>
        <begin position="637"/>
        <end position="650"/>
    </location>
</feature>
<dbReference type="AlphaFoldDB" id="D8LTC1"/>
<dbReference type="EMBL" id="FN649047">
    <property type="protein sequence ID" value="CBN77992.1"/>
    <property type="molecule type" value="Genomic_DNA"/>
</dbReference>
<dbReference type="InterPro" id="IPR030378">
    <property type="entry name" value="G_CP_dom"/>
</dbReference>
<dbReference type="Gene3D" id="3.40.50.300">
    <property type="entry name" value="P-loop containing nucleotide triphosphate hydrolases"/>
    <property type="match status" value="1"/>
</dbReference>
<proteinExistence type="inferred from homology"/>
<dbReference type="eggNOG" id="KOG2423">
    <property type="taxonomic scope" value="Eukaryota"/>
</dbReference>
<feature type="compositionally biased region" description="Acidic residues" evidence="6">
    <location>
        <begin position="492"/>
        <end position="503"/>
    </location>
</feature>
<dbReference type="InterPro" id="IPR012971">
    <property type="entry name" value="NOG2_N_dom"/>
</dbReference>
<comment type="subcellular location">
    <subcellularLocation>
        <location evidence="1 5">Nucleus</location>
        <location evidence="1 5">Nucleolus</location>
    </subcellularLocation>
</comment>
<dbReference type="InParanoid" id="D8LTC1"/>
<evidence type="ECO:0000313" key="9">
    <source>
        <dbReference type="Proteomes" id="UP000002630"/>
    </source>
</evidence>
<evidence type="ECO:0000256" key="1">
    <source>
        <dbReference type="ARBA" id="ARBA00004604"/>
    </source>
</evidence>
<feature type="domain" description="CP-type G" evidence="7">
    <location>
        <begin position="158"/>
        <end position="322"/>
    </location>
</feature>
<keyword evidence="3 5" id="KW-0342">GTP-binding</keyword>
<feature type="region of interest" description="Disordered" evidence="6">
    <location>
        <begin position="1"/>
        <end position="27"/>
    </location>
</feature>
<dbReference type="Pfam" id="PF01926">
    <property type="entry name" value="MMR_HSR1"/>
    <property type="match status" value="1"/>
</dbReference>
<feature type="compositionally biased region" description="Polar residues" evidence="6">
    <location>
        <begin position="1"/>
        <end position="12"/>
    </location>
</feature>
<feature type="compositionally biased region" description="Basic residues" evidence="6">
    <location>
        <begin position="476"/>
        <end position="487"/>
    </location>
</feature>
<dbReference type="Proteomes" id="UP000002630">
    <property type="component" value="Linkage Group LG26"/>
</dbReference>
<evidence type="ECO:0000256" key="2">
    <source>
        <dbReference type="ARBA" id="ARBA00022741"/>
    </source>
</evidence>
<evidence type="ECO:0000256" key="4">
    <source>
        <dbReference type="ARBA" id="ARBA00023242"/>
    </source>
</evidence>
<name>D8LTC1_ECTSI</name>
<dbReference type="CDD" id="cd01858">
    <property type="entry name" value="NGP_1"/>
    <property type="match status" value="1"/>
</dbReference>
<dbReference type="InterPro" id="IPR050755">
    <property type="entry name" value="TRAFAC_YlqF/YawG_RiboMat"/>
</dbReference>
<dbReference type="PROSITE" id="PS51721">
    <property type="entry name" value="G_CP"/>
    <property type="match status" value="1"/>
</dbReference>
<sequence>MRSKSGSSANPHRSTDGLKANGGNLRDKATINRLNMYKAKGIRDKKGKLVGGAYMMKNRSGDQAITAETGRVAPDRRWFGNTRVIKQEELDKFREEMSTRSTDPYSVVLRRKKLPMGLLQEPDKVSRMNLLETESYSDVLANGRRRKRPKLGGGVNDLSTLLASAEVLDCSDVVIQVLDARNVPGTRCPHLERHLKKNASHKHLIFVINKVDLVPTWVTKKWVKLLSATHPTLAFHASITNSFGKGALINLLRQFAKLHPDKKQISVGVVGYPNVGKSSIINTLKKKKVCKVAPVPGETKVWQYIALMRRIFIVDCPGVVYDDGDDEIEIVLKGVVRAEKLPDPTDFVPAILSRVKEEYVRRLYGVAAWEDATDFMTKLAARSGRLLAGGEPDFHSVAVNIINDYQRGKLPYFVAPPLAEGETPKSVAAEPTVKASFDVDAMTATKAIAAAAAALEDEEEEEGGKGKGKAGDSVGGKKKKKNGKKMSRKEEEAEEDLAAVEAEEAARLARFEAEDDDDDDDDDSDGDEVGVTEKSTPASAGGGAAAVASSKKRKAPLPVAEAVDEGVARKRAARGARSKAEEKEKPSGGKGVGAKKASKRRAADMEEEEEECGGKRGGGKKKKGRGASKAVVAREKEEEEEEDVAEDDDGAMPSIGEGLAWDDLS</sequence>
<keyword evidence="4 5" id="KW-0539">Nucleus</keyword>
<dbReference type="Gene3D" id="1.10.1580.10">
    <property type="match status" value="1"/>
</dbReference>
<keyword evidence="9" id="KW-1185">Reference proteome</keyword>
<dbReference type="PANTHER" id="PTHR11089">
    <property type="entry name" value="GTP-BINDING PROTEIN-RELATED"/>
    <property type="match status" value="1"/>
</dbReference>
<dbReference type="InterPro" id="IPR023179">
    <property type="entry name" value="GTP-bd_ortho_bundle_sf"/>
</dbReference>
<dbReference type="SUPFAM" id="SSF52540">
    <property type="entry name" value="P-loop containing nucleoside triphosphate hydrolases"/>
    <property type="match status" value="1"/>
</dbReference>
<feature type="compositionally biased region" description="Basic residues" evidence="6">
    <location>
        <begin position="617"/>
        <end position="626"/>
    </location>
</feature>
<reference evidence="8 9" key="1">
    <citation type="journal article" date="2010" name="Nature">
        <title>The Ectocarpus genome and the independent evolution of multicellularity in brown algae.</title>
        <authorList>
            <person name="Cock J.M."/>
            <person name="Sterck L."/>
            <person name="Rouze P."/>
            <person name="Scornet D."/>
            <person name="Allen A.E."/>
            <person name="Amoutzias G."/>
            <person name="Anthouard V."/>
            <person name="Artiguenave F."/>
            <person name="Aury J.M."/>
            <person name="Badger J.H."/>
            <person name="Beszteri B."/>
            <person name="Billiau K."/>
            <person name="Bonnet E."/>
            <person name="Bothwell J.H."/>
            <person name="Bowler C."/>
            <person name="Boyen C."/>
            <person name="Brownlee C."/>
            <person name="Carrano C.J."/>
            <person name="Charrier B."/>
            <person name="Cho G.Y."/>
            <person name="Coelho S.M."/>
            <person name="Collen J."/>
            <person name="Corre E."/>
            <person name="Da Silva C."/>
            <person name="Delage L."/>
            <person name="Delaroque N."/>
            <person name="Dittami S.M."/>
            <person name="Doulbeau S."/>
            <person name="Elias M."/>
            <person name="Farnham G."/>
            <person name="Gachon C.M."/>
            <person name="Gschloessl B."/>
            <person name="Heesch S."/>
            <person name="Jabbari K."/>
            <person name="Jubin C."/>
            <person name="Kawai H."/>
            <person name="Kimura K."/>
            <person name="Kloareg B."/>
            <person name="Kupper F.C."/>
            <person name="Lang D."/>
            <person name="Le Bail A."/>
            <person name="Leblanc C."/>
            <person name="Lerouge P."/>
            <person name="Lohr M."/>
            <person name="Lopez P.J."/>
            <person name="Martens C."/>
            <person name="Maumus F."/>
            <person name="Michel G."/>
            <person name="Miranda-Saavedra D."/>
            <person name="Morales J."/>
            <person name="Moreau H."/>
            <person name="Motomura T."/>
            <person name="Nagasato C."/>
            <person name="Napoli C.A."/>
            <person name="Nelson D.R."/>
            <person name="Nyvall-Collen P."/>
            <person name="Peters A.F."/>
            <person name="Pommier C."/>
            <person name="Potin P."/>
            <person name="Poulain J."/>
            <person name="Quesneville H."/>
            <person name="Read B."/>
            <person name="Rensing S.A."/>
            <person name="Ritter A."/>
            <person name="Rousvoal S."/>
            <person name="Samanta M."/>
            <person name="Samson G."/>
            <person name="Schroeder D.C."/>
            <person name="Segurens B."/>
            <person name="Strittmatter M."/>
            <person name="Tonon T."/>
            <person name="Tregear J.W."/>
            <person name="Valentin K."/>
            <person name="von Dassow P."/>
            <person name="Yamagishi T."/>
            <person name="Van de Peer Y."/>
            <person name="Wincker P."/>
        </authorList>
    </citation>
    <scope>NUCLEOTIDE SEQUENCE [LARGE SCALE GENOMIC DNA]</scope>
    <source>
        <strain evidence="9">Ec32 / CCAP1310/4</strain>
    </source>
</reference>
<evidence type="ECO:0000313" key="8">
    <source>
        <dbReference type="EMBL" id="CBN77992.1"/>
    </source>
</evidence>
<accession>D8LTC1</accession>
<comment type="function">
    <text evidence="5">GTPase that associates with pre-60S ribosomal subunits in the nucleolus and is required for their nuclear export and maturation.</text>
</comment>
<dbReference type="OrthoDB" id="444945at2759"/>
<dbReference type="PANTHER" id="PTHR11089:SF9">
    <property type="entry name" value="NUCLEOLAR GTP-BINDING PROTEIN 2"/>
    <property type="match status" value="1"/>
</dbReference>
<dbReference type="InterPro" id="IPR006073">
    <property type="entry name" value="GTP-bd"/>
</dbReference>
<evidence type="ECO:0000256" key="5">
    <source>
        <dbReference type="RuleBase" id="RU364023"/>
    </source>
</evidence>
<organism evidence="8 9">
    <name type="scientific">Ectocarpus siliculosus</name>
    <name type="common">Brown alga</name>
    <name type="synonym">Conferva siliculosa</name>
    <dbReference type="NCBI Taxonomy" id="2880"/>
    <lineage>
        <taxon>Eukaryota</taxon>
        <taxon>Sar</taxon>
        <taxon>Stramenopiles</taxon>
        <taxon>Ochrophyta</taxon>
        <taxon>PX clade</taxon>
        <taxon>Phaeophyceae</taxon>
        <taxon>Ectocarpales</taxon>
        <taxon>Ectocarpaceae</taxon>
        <taxon>Ectocarpus</taxon>
    </lineage>
</organism>
<feature type="region of interest" description="Disordered" evidence="6">
    <location>
        <begin position="456"/>
        <end position="665"/>
    </location>
</feature>
<dbReference type="InterPro" id="IPR027417">
    <property type="entry name" value="P-loop_NTPase"/>
</dbReference>
<dbReference type="InterPro" id="IPR024929">
    <property type="entry name" value="GNL2_CP_dom"/>
</dbReference>
<dbReference type="GO" id="GO:0005525">
    <property type="term" value="F:GTP binding"/>
    <property type="evidence" value="ECO:0007669"/>
    <property type="project" value="UniProtKB-KW"/>
</dbReference>
<evidence type="ECO:0000259" key="7">
    <source>
        <dbReference type="PROSITE" id="PS51721"/>
    </source>
</evidence>
<feature type="compositionally biased region" description="Acidic residues" evidence="6">
    <location>
        <begin position="513"/>
        <end position="530"/>
    </location>
</feature>
<dbReference type="Pfam" id="PF08153">
    <property type="entry name" value="NGP1NT"/>
    <property type="match status" value="1"/>
</dbReference>
<protein>
    <recommendedName>
        <fullName evidence="5">Nucleolar GTP-binding protein 2</fullName>
    </recommendedName>
</protein>
<gene>
    <name evidence="8" type="primary">Ngp1</name>
    <name evidence="8" type="ORF">Esi_0081_0099</name>
</gene>
<evidence type="ECO:0000256" key="6">
    <source>
        <dbReference type="SAM" id="MobiDB-lite"/>
    </source>
</evidence>
<evidence type="ECO:0000256" key="3">
    <source>
        <dbReference type="ARBA" id="ARBA00023134"/>
    </source>
</evidence>
<keyword evidence="2 5" id="KW-0547">Nucleotide-binding</keyword>
<feature type="compositionally biased region" description="Basic and acidic residues" evidence="6">
    <location>
        <begin position="578"/>
        <end position="587"/>
    </location>
</feature>
<dbReference type="FunFam" id="3.40.50.300:FF:000559">
    <property type="entry name" value="Nuclear/nucleolar GTPase 2"/>
    <property type="match status" value="1"/>
</dbReference>
<dbReference type="PRINTS" id="PR00326">
    <property type="entry name" value="GTP1OBG"/>
</dbReference>
<dbReference type="EMBL" id="FN649751">
    <property type="protein sequence ID" value="CBN77992.1"/>
    <property type="molecule type" value="Genomic_DNA"/>
</dbReference>
<dbReference type="FunCoup" id="D8LTC1">
    <property type="interactions" value="177"/>
</dbReference>